<comment type="caution">
    <text evidence="1">The sequence shown here is derived from an EMBL/GenBank/DDBJ whole genome shotgun (WGS) entry which is preliminary data.</text>
</comment>
<gene>
    <name evidence="1" type="ORF">Q31b_33830</name>
</gene>
<name>A0A5C6DYR3_9BACT</name>
<organism evidence="1 2">
    <name type="scientific">Novipirellula aureliae</name>
    <dbReference type="NCBI Taxonomy" id="2527966"/>
    <lineage>
        <taxon>Bacteria</taxon>
        <taxon>Pseudomonadati</taxon>
        <taxon>Planctomycetota</taxon>
        <taxon>Planctomycetia</taxon>
        <taxon>Pirellulales</taxon>
        <taxon>Pirellulaceae</taxon>
        <taxon>Novipirellula</taxon>
    </lineage>
</organism>
<evidence type="ECO:0000313" key="1">
    <source>
        <dbReference type="EMBL" id="TWU40039.1"/>
    </source>
</evidence>
<dbReference type="AlphaFoldDB" id="A0A5C6DYR3"/>
<reference evidence="1 2" key="1">
    <citation type="submission" date="2019-02" db="EMBL/GenBank/DDBJ databases">
        <title>Deep-cultivation of Planctomycetes and their phenomic and genomic characterization uncovers novel biology.</title>
        <authorList>
            <person name="Wiegand S."/>
            <person name="Jogler M."/>
            <person name="Boedeker C."/>
            <person name="Pinto D."/>
            <person name="Vollmers J."/>
            <person name="Rivas-Marin E."/>
            <person name="Kohn T."/>
            <person name="Peeters S.H."/>
            <person name="Heuer A."/>
            <person name="Rast P."/>
            <person name="Oberbeckmann S."/>
            <person name="Bunk B."/>
            <person name="Jeske O."/>
            <person name="Meyerdierks A."/>
            <person name="Storesund J.E."/>
            <person name="Kallscheuer N."/>
            <person name="Luecker S."/>
            <person name="Lage O.M."/>
            <person name="Pohl T."/>
            <person name="Merkel B.J."/>
            <person name="Hornburger P."/>
            <person name="Mueller R.-W."/>
            <person name="Bruemmer F."/>
            <person name="Labrenz M."/>
            <person name="Spormann A.M."/>
            <person name="Op Den Camp H."/>
            <person name="Overmann J."/>
            <person name="Amann R."/>
            <person name="Jetten M.S.M."/>
            <person name="Mascher T."/>
            <person name="Medema M.H."/>
            <person name="Devos D.P."/>
            <person name="Kaster A.-K."/>
            <person name="Ovreas L."/>
            <person name="Rohde M."/>
            <person name="Galperin M.Y."/>
            <person name="Jogler C."/>
        </authorList>
    </citation>
    <scope>NUCLEOTIDE SEQUENCE [LARGE SCALE GENOMIC DNA]</scope>
    <source>
        <strain evidence="1 2">Q31b</strain>
    </source>
</reference>
<proteinExistence type="predicted"/>
<keyword evidence="2" id="KW-1185">Reference proteome</keyword>
<evidence type="ECO:0000313" key="2">
    <source>
        <dbReference type="Proteomes" id="UP000315471"/>
    </source>
</evidence>
<dbReference type="Proteomes" id="UP000315471">
    <property type="component" value="Unassembled WGS sequence"/>
</dbReference>
<accession>A0A5C6DYR3</accession>
<dbReference type="EMBL" id="SJPY01000005">
    <property type="protein sequence ID" value="TWU40039.1"/>
    <property type="molecule type" value="Genomic_DNA"/>
</dbReference>
<protein>
    <submittedName>
        <fullName evidence="1">Uncharacterized protein</fullName>
    </submittedName>
</protein>
<sequence length="127" mass="13448">MIMPKQSRGVNRVGAKAEPYHPAGIEPSRCDTNEDCRRRGPNYPCGNWRNPGRMCASYFDDPVCLTRRSACRGELVACAAGVLGTVAYGTACAGCLYAVGWTPALASCAVPCLATAASMQLVIQNCS</sequence>